<reference evidence="12 13" key="1">
    <citation type="submission" date="2019-09" db="EMBL/GenBank/DDBJ databases">
        <title>Distinct polysaccharide growth profiles of human intestinal Prevotella copri isolates.</title>
        <authorList>
            <person name="Fehlner-Peach H."/>
            <person name="Magnabosco C."/>
            <person name="Raghavan V."/>
            <person name="Scher J.U."/>
            <person name="Tett A."/>
            <person name="Cox L.M."/>
            <person name="Gottsegen C."/>
            <person name="Watters A."/>
            <person name="Wiltshire- Gordon J.D."/>
            <person name="Segata N."/>
            <person name="Bonneau R."/>
            <person name="Littman D.R."/>
        </authorList>
    </citation>
    <scope>NUCLEOTIDE SEQUENCE [LARGE SCALE GENOMIC DNA]</scope>
    <source>
        <strain evidence="13">iA622</strain>
    </source>
</reference>
<dbReference type="InterPro" id="IPR036942">
    <property type="entry name" value="Beta-barrel_TonB_sf"/>
</dbReference>
<evidence type="ECO:0000256" key="6">
    <source>
        <dbReference type="ARBA" id="ARBA00023136"/>
    </source>
</evidence>
<evidence type="ECO:0000256" key="3">
    <source>
        <dbReference type="ARBA" id="ARBA00022452"/>
    </source>
</evidence>
<dbReference type="InterPro" id="IPR023997">
    <property type="entry name" value="TonB-dep_OMP_SusC/RagA_CS"/>
</dbReference>
<dbReference type="Gene3D" id="2.60.40.1120">
    <property type="entry name" value="Carboxypeptidase-like, regulatory domain"/>
    <property type="match status" value="1"/>
</dbReference>
<accession>A0A6G1U5L6</accession>
<dbReference type="FunFam" id="2.170.130.10:FF:000008">
    <property type="entry name" value="SusC/RagA family TonB-linked outer membrane protein"/>
    <property type="match status" value="1"/>
</dbReference>
<dbReference type="Gene3D" id="2.40.170.20">
    <property type="entry name" value="TonB-dependent receptor, beta-barrel domain"/>
    <property type="match status" value="1"/>
</dbReference>
<evidence type="ECO:0000259" key="11">
    <source>
        <dbReference type="Pfam" id="PF07715"/>
    </source>
</evidence>
<name>A0A6G1U5L6_9BACT</name>
<sequence length="1001" mass="112525">MKRNDSTLTAFLLCMGVSLVSPNYLYGKGEVAMNIMQQSQKITGKVVDSNGEPIIGATIKIAGTSNGTITDLDGNFFLDMAPKGVLEISYVGYLPQKVTVNSNKPLDIVLREDSKTIDEVVVVGYGSVKRSDVTGSVSSLDASSITSASQTNAVDAMQGRISGVNITRNAARPGGSYSIVVRGKSSINNSNEPLWVIDGIPTSSDARDLNPADIEKIDVLKDASATAIYGSRGANGVVIVTTKRGKEGHFSINYDGYYGARVASHLPDMMNGDEYVKFRTELFKNLGRSTDRTNAEFFTPEEWERIDNKDYTDWIDLTLRTGQQYSNTITASGGDAKGTFSLGVGQLHEEGTVRDQDFNRYNLHLNVNRKILNSWEMGGSLYFTYSKQNAGSYETLRSAYRLPQVAYPYDEEGNLAYHVFRNDGTTNPLLESTADGEHRETKRYRIFGNVYLQYKPIKDLTLKSQFAPQYLYKRYGEVVGKNAKNSTGKAAGVTAKYDQTNYWSYVWDNQITYDKQLDKHHLNASFVQSIQMEQWEYSNQAAKDFPFNSYWYNLGAAGLSNQTTSSTNYQKRTLASFLARVQYSFNDRYLLTVSGRYDGSSRLADGNKWSFFPSAALAWRITEEDFMKSAPAISNLKLRLSYGVTGNDAVSIYGTQSGISRLNYDYGGNVISAYYKNGLANKNLSWEKTHEINVGLDFGFFNNRINGAIDVYQRDAKDLIMKRNIPKTTGWSSVWDNIGWVRNRGVEIGLNTVNIQGKDFGWETNITFSKNTNKIVELYNGKQDDVANKWFIGKPLDVNYDYVFDGIWQTDEAELAKKYGQTPGQVKVKDLDDNGIINSDDKQVIGQRSPKWIGSITNTFTYKNFDFSVYLYTQQGAQLQDAFMSAYMTYEGNYKQVNVNYWTKENPSNKYPQPGNKGKYYDAMRYVDVSFVRVGSITLGYNLPKSWLEKINVKHARLYVTTNNPFTFTSYKGFDPEWATQNTWGTATGYTTYLIGAKVEF</sequence>
<evidence type="ECO:0000259" key="10">
    <source>
        <dbReference type="Pfam" id="PF00593"/>
    </source>
</evidence>
<feature type="domain" description="TonB-dependent receptor plug" evidence="11">
    <location>
        <begin position="130"/>
        <end position="237"/>
    </location>
</feature>
<gene>
    <name evidence="12" type="ORF">F7D73_14450</name>
</gene>
<keyword evidence="12" id="KW-0675">Receptor</keyword>
<dbReference type="RefSeq" id="WP_153125813.1">
    <property type="nucleotide sequence ID" value="NZ_CP152352.1"/>
</dbReference>
<keyword evidence="7 8" id="KW-0998">Cell outer membrane</keyword>
<proteinExistence type="inferred from homology"/>
<dbReference type="InterPro" id="IPR037066">
    <property type="entry name" value="Plug_dom_sf"/>
</dbReference>
<evidence type="ECO:0000256" key="7">
    <source>
        <dbReference type="ARBA" id="ARBA00023237"/>
    </source>
</evidence>
<dbReference type="PROSITE" id="PS52016">
    <property type="entry name" value="TONB_DEPENDENT_REC_3"/>
    <property type="match status" value="1"/>
</dbReference>
<dbReference type="SUPFAM" id="SSF56935">
    <property type="entry name" value="Porins"/>
    <property type="match status" value="1"/>
</dbReference>
<comment type="subcellular location">
    <subcellularLocation>
        <location evidence="1 8">Cell outer membrane</location>
        <topology evidence="1 8">Multi-pass membrane protein</topology>
    </subcellularLocation>
</comment>
<evidence type="ECO:0000256" key="5">
    <source>
        <dbReference type="ARBA" id="ARBA00023077"/>
    </source>
</evidence>
<organism evidence="12 13">
    <name type="scientific">Segatella copri</name>
    <dbReference type="NCBI Taxonomy" id="165179"/>
    <lineage>
        <taxon>Bacteria</taxon>
        <taxon>Pseudomonadati</taxon>
        <taxon>Bacteroidota</taxon>
        <taxon>Bacteroidia</taxon>
        <taxon>Bacteroidales</taxon>
        <taxon>Prevotellaceae</taxon>
        <taxon>Segatella</taxon>
    </lineage>
</organism>
<evidence type="ECO:0000256" key="8">
    <source>
        <dbReference type="PROSITE-ProRule" id="PRU01360"/>
    </source>
</evidence>
<keyword evidence="5 9" id="KW-0798">TonB box</keyword>
<dbReference type="Pfam" id="PF00593">
    <property type="entry name" value="TonB_dep_Rec_b-barrel"/>
    <property type="match status" value="1"/>
</dbReference>
<keyword evidence="3 8" id="KW-1134">Transmembrane beta strand</keyword>
<feature type="domain" description="TonB-dependent receptor-like beta-barrel" evidence="10">
    <location>
        <begin position="399"/>
        <end position="952"/>
    </location>
</feature>
<evidence type="ECO:0000256" key="1">
    <source>
        <dbReference type="ARBA" id="ARBA00004571"/>
    </source>
</evidence>
<keyword evidence="6 8" id="KW-0472">Membrane</keyword>
<dbReference type="SUPFAM" id="SSF49464">
    <property type="entry name" value="Carboxypeptidase regulatory domain-like"/>
    <property type="match status" value="1"/>
</dbReference>
<evidence type="ECO:0000313" key="13">
    <source>
        <dbReference type="Proteomes" id="UP000480425"/>
    </source>
</evidence>
<keyword evidence="2 8" id="KW-0813">Transport</keyword>
<evidence type="ECO:0000256" key="2">
    <source>
        <dbReference type="ARBA" id="ARBA00022448"/>
    </source>
</evidence>
<dbReference type="InterPro" id="IPR012910">
    <property type="entry name" value="Plug_dom"/>
</dbReference>
<dbReference type="InterPro" id="IPR000531">
    <property type="entry name" value="Beta-barrel_TonB"/>
</dbReference>
<evidence type="ECO:0000256" key="9">
    <source>
        <dbReference type="RuleBase" id="RU003357"/>
    </source>
</evidence>
<dbReference type="Pfam" id="PF07715">
    <property type="entry name" value="Plug"/>
    <property type="match status" value="1"/>
</dbReference>
<dbReference type="InterPro" id="IPR039426">
    <property type="entry name" value="TonB-dep_rcpt-like"/>
</dbReference>
<protein>
    <submittedName>
        <fullName evidence="12">TonB-dependent receptor</fullName>
    </submittedName>
</protein>
<dbReference type="NCBIfam" id="TIGR04056">
    <property type="entry name" value="OMP_RagA_SusC"/>
    <property type="match status" value="1"/>
</dbReference>
<dbReference type="OrthoDB" id="9768177at2"/>
<dbReference type="Pfam" id="PF13715">
    <property type="entry name" value="CarbopepD_reg_2"/>
    <property type="match status" value="1"/>
</dbReference>
<dbReference type="NCBIfam" id="TIGR04057">
    <property type="entry name" value="SusC_RagA_signa"/>
    <property type="match status" value="1"/>
</dbReference>
<dbReference type="InterPro" id="IPR008969">
    <property type="entry name" value="CarboxyPept-like_regulatory"/>
</dbReference>
<evidence type="ECO:0000256" key="4">
    <source>
        <dbReference type="ARBA" id="ARBA00022692"/>
    </source>
</evidence>
<dbReference type="InterPro" id="IPR023996">
    <property type="entry name" value="TonB-dep_OMP_SusC/RagA"/>
</dbReference>
<comment type="similarity">
    <text evidence="8 9">Belongs to the TonB-dependent receptor family.</text>
</comment>
<dbReference type="Gene3D" id="2.170.130.10">
    <property type="entry name" value="TonB-dependent receptor, plug domain"/>
    <property type="match status" value="1"/>
</dbReference>
<dbReference type="Proteomes" id="UP000480425">
    <property type="component" value="Unassembled WGS sequence"/>
</dbReference>
<dbReference type="AlphaFoldDB" id="A0A6G1U5L6"/>
<dbReference type="FunFam" id="2.60.40.1120:FF:000003">
    <property type="entry name" value="Outer membrane protein Omp121"/>
    <property type="match status" value="1"/>
</dbReference>
<keyword evidence="4 8" id="KW-0812">Transmembrane</keyword>
<dbReference type="EMBL" id="VZCB01000099">
    <property type="protein sequence ID" value="MQN82118.1"/>
    <property type="molecule type" value="Genomic_DNA"/>
</dbReference>
<comment type="caution">
    <text evidence="12">The sequence shown here is derived from an EMBL/GenBank/DDBJ whole genome shotgun (WGS) entry which is preliminary data.</text>
</comment>
<dbReference type="GO" id="GO:0009279">
    <property type="term" value="C:cell outer membrane"/>
    <property type="evidence" value="ECO:0007669"/>
    <property type="project" value="UniProtKB-SubCell"/>
</dbReference>
<evidence type="ECO:0000313" key="12">
    <source>
        <dbReference type="EMBL" id="MQN82118.1"/>
    </source>
</evidence>